<gene>
    <name evidence="1" type="ORF">B4U80_04739</name>
</gene>
<dbReference type="Proteomes" id="UP000288716">
    <property type="component" value="Unassembled WGS sequence"/>
</dbReference>
<evidence type="ECO:0000313" key="1">
    <source>
        <dbReference type="EMBL" id="RWS21312.1"/>
    </source>
</evidence>
<organism evidence="1 2">
    <name type="scientific">Leptotrombidium deliense</name>
    <dbReference type="NCBI Taxonomy" id="299467"/>
    <lineage>
        <taxon>Eukaryota</taxon>
        <taxon>Metazoa</taxon>
        <taxon>Ecdysozoa</taxon>
        <taxon>Arthropoda</taxon>
        <taxon>Chelicerata</taxon>
        <taxon>Arachnida</taxon>
        <taxon>Acari</taxon>
        <taxon>Acariformes</taxon>
        <taxon>Trombidiformes</taxon>
        <taxon>Prostigmata</taxon>
        <taxon>Anystina</taxon>
        <taxon>Parasitengona</taxon>
        <taxon>Trombiculoidea</taxon>
        <taxon>Trombiculidae</taxon>
        <taxon>Leptotrombidium</taxon>
    </lineage>
</organism>
<keyword evidence="2" id="KW-1185">Reference proteome</keyword>
<protein>
    <submittedName>
        <fullName evidence="1">Uncharacterized protein</fullName>
    </submittedName>
</protein>
<dbReference type="AlphaFoldDB" id="A0A443S1A7"/>
<comment type="caution">
    <text evidence="1">The sequence shown here is derived from an EMBL/GenBank/DDBJ whole genome shotgun (WGS) entry which is preliminary data.</text>
</comment>
<reference evidence="1 2" key="1">
    <citation type="journal article" date="2018" name="Gigascience">
        <title>Genomes of trombidid mites reveal novel predicted allergens and laterally-transferred genes associated with secondary metabolism.</title>
        <authorList>
            <person name="Dong X."/>
            <person name="Chaisiri K."/>
            <person name="Xia D."/>
            <person name="Armstrong S.D."/>
            <person name="Fang Y."/>
            <person name="Donnelly M.J."/>
            <person name="Kadowaki T."/>
            <person name="McGarry J.W."/>
            <person name="Darby A.C."/>
            <person name="Makepeace B.L."/>
        </authorList>
    </citation>
    <scope>NUCLEOTIDE SEQUENCE [LARGE SCALE GENOMIC DNA]</scope>
    <source>
        <strain evidence="1">UoL-UT</strain>
    </source>
</reference>
<dbReference type="EMBL" id="NCKV01012848">
    <property type="protein sequence ID" value="RWS21312.1"/>
    <property type="molecule type" value="Genomic_DNA"/>
</dbReference>
<evidence type="ECO:0000313" key="2">
    <source>
        <dbReference type="Proteomes" id="UP000288716"/>
    </source>
</evidence>
<name>A0A443S1A7_9ACAR</name>
<proteinExistence type="predicted"/>
<accession>A0A443S1A7</accession>
<sequence>MERPVFNESEPVIVSFGLTLQQIIDVV</sequence>
<dbReference type="VEuPathDB" id="VectorBase:LDEU010728"/>